<dbReference type="AlphaFoldDB" id="A0A9P0CJP4"/>
<evidence type="ECO:0000313" key="2">
    <source>
        <dbReference type="Proteomes" id="UP001153636"/>
    </source>
</evidence>
<sequence length="154" mass="18605">MNKIRSNSLNFQLFAQPCEENDEVFILLFLRTEVFEYVLQFLQEKDPNLKEKYLQFSHLSILPEMLQDDVILSYMTHLEALHKNFTKRFENLLNLQTPQWIKNPYNTTAIEEANLIMQEELIIISTDEELKQKFNQGYQKFWLRLNIETQYHVL</sequence>
<keyword evidence="2" id="KW-1185">Reference proteome</keyword>
<proteinExistence type="predicted"/>
<dbReference type="OrthoDB" id="6770647at2759"/>
<name>A0A9P0CJP4_9CUCU</name>
<accession>A0A9P0CJP4</accession>
<reference evidence="1" key="1">
    <citation type="submission" date="2022-01" db="EMBL/GenBank/DDBJ databases">
        <authorList>
            <person name="King R."/>
        </authorList>
    </citation>
    <scope>NUCLEOTIDE SEQUENCE</scope>
</reference>
<organism evidence="1 2">
    <name type="scientific">Psylliodes chrysocephalus</name>
    <dbReference type="NCBI Taxonomy" id="3402493"/>
    <lineage>
        <taxon>Eukaryota</taxon>
        <taxon>Metazoa</taxon>
        <taxon>Ecdysozoa</taxon>
        <taxon>Arthropoda</taxon>
        <taxon>Hexapoda</taxon>
        <taxon>Insecta</taxon>
        <taxon>Pterygota</taxon>
        <taxon>Neoptera</taxon>
        <taxon>Endopterygota</taxon>
        <taxon>Coleoptera</taxon>
        <taxon>Polyphaga</taxon>
        <taxon>Cucujiformia</taxon>
        <taxon>Chrysomeloidea</taxon>
        <taxon>Chrysomelidae</taxon>
        <taxon>Galerucinae</taxon>
        <taxon>Alticini</taxon>
        <taxon>Psylliodes</taxon>
    </lineage>
</organism>
<dbReference type="Proteomes" id="UP001153636">
    <property type="component" value="Chromosome 11"/>
</dbReference>
<dbReference type="EMBL" id="OV651823">
    <property type="protein sequence ID" value="CAH1101323.1"/>
    <property type="molecule type" value="Genomic_DNA"/>
</dbReference>
<gene>
    <name evidence="1" type="ORF">PSYICH_LOCUS2430</name>
</gene>
<evidence type="ECO:0000313" key="1">
    <source>
        <dbReference type="EMBL" id="CAH1101323.1"/>
    </source>
</evidence>
<protein>
    <submittedName>
        <fullName evidence="1">Uncharacterized protein</fullName>
    </submittedName>
</protein>